<dbReference type="GO" id="GO:0004674">
    <property type="term" value="F:protein serine/threonine kinase activity"/>
    <property type="evidence" value="ECO:0007669"/>
    <property type="project" value="UniProtKB-KW"/>
</dbReference>
<keyword evidence="12 20" id="KW-0418">Kinase</keyword>
<evidence type="ECO:0000256" key="1">
    <source>
        <dbReference type="ARBA" id="ARBA00004123"/>
    </source>
</evidence>
<evidence type="ECO:0000256" key="2">
    <source>
        <dbReference type="ARBA" id="ARBA00004574"/>
    </source>
</evidence>
<reference evidence="26" key="1">
    <citation type="submission" date="2016-02" db="EMBL/GenBank/DDBJ databases">
        <title>Draft genome sequence of Microdochium bolleyi, a fungal endophyte of beachgrass.</title>
        <authorList>
            <consortium name="DOE Joint Genome Institute"/>
            <person name="David A.S."/>
            <person name="May G."/>
            <person name="Haridas S."/>
            <person name="Lim J."/>
            <person name="Wang M."/>
            <person name="Labutti K."/>
            <person name="Lipzen A."/>
            <person name="Barry K."/>
            <person name="Grigoriev I.V."/>
        </authorList>
    </citation>
    <scope>NUCLEOTIDE SEQUENCE [LARGE SCALE GENOMIC DNA]</scope>
    <source>
        <strain evidence="26">J235TASD1</strain>
    </source>
</reference>
<dbReference type="GO" id="GO:0005524">
    <property type="term" value="F:ATP binding"/>
    <property type="evidence" value="ECO:0007669"/>
    <property type="project" value="UniProtKB-KW"/>
</dbReference>
<dbReference type="InterPro" id="IPR036940">
    <property type="entry name" value="PI3/4_kinase_cat_sf"/>
</dbReference>
<feature type="domain" description="FAT" evidence="23">
    <location>
        <begin position="1855"/>
        <end position="2459"/>
    </location>
</feature>
<dbReference type="GO" id="GO:0106310">
    <property type="term" value="F:protein serine kinase activity"/>
    <property type="evidence" value="ECO:0007669"/>
    <property type="project" value="RHEA"/>
</dbReference>
<dbReference type="SMART" id="SM01342">
    <property type="entry name" value="TAN"/>
    <property type="match status" value="1"/>
</dbReference>
<keyword evidence="13 20" id="KW-0067">ATP-binding</keyword>
<evidence type="ECO:0000256" key="14">
    <source>
        <dbReference type="ARBA" id="ARBA00022853"/>
    </source>
</evidence>
<feature type="domain" description="FATC" evidence="24">
    <location>
        <begin position="2898"/>
        <end position="2930"/>
    </location>
</feature>
<evidence type="ECO:0000256" key="11">
    <source>
        <dbReference type="ARBA" id="ARBA00022763"/>
    </source>
</evidence>
<comment type="subunit">
    <text evidence="4">Associates with DNA double-strand breaks.</text>
</comment>
<evidence type="ECO:0000256" key="5">
    <source>
        <dbReference type="ARBA" id="ARBA00012513"/>
    </source>
</evidence>
<dbReference type="PANTHER" id="PTHR37079:SF4">
    <property type="entry name" value="SERINE_THREONINE-PROTEIN KINASE ATM"/>
    <property type="match status" value="1"/>
</dbReference>
<evidence type="ECO:0000256" key="3">
    <source>
        <dbReference type="ARBA" id="ARBA00010769"/>
    </source>
</evidence>
<evidence type="ECO:0000259" key="22">
    <source>
        <dbReference type="PROSITE" id="PS50290"/>
    </source>
</evidence>
<dbReference type="InterPro" id="IPR011009">
    <property type="entry name" value="Kinase-like_dom_sf"/>
</dbReference>
<keyword evidence="10 20" id="KW-0547">Nucleotide-binding</keyword>
<protein>
    <recommendedName>
        <fullName evidence="6 20">Serine/threonine-protein kinase Tel1</fullName>
        <ecNumber evidence="5 20">2.7.11.1</ecNumber>
    </recommendedName>
</protein>
<evidence type="ECO:0000259" key="23">
    <source>
        <dbReference type="PROSITE" id="PS51189"/>
    </source>
</evidence>
<dbReference type="Pfam" id="PF11640">
    <property type="entry name" value="TAN"/>
    <property type="match status" value="1"/>
</dbReference>
<evidence type="ECO:0000256" key="19">
    <source>
        <dbReference type="ARBA" id="ARBA00048679"/>
    </source>
</evidence>
<evidence type="ECO:0000256" key="16">
    <source>
        <dbReference type="ARBA" id="ARBA00023242"/>
    </source>
</evidence>
<dbReference type="Gene3D" id="3.30.1010.10">
    <property type="entry name" value="Phosphatidylinositol 3-kinase Catalytic Subunit, Chain A, domain 4"/>
    <property type="match status" value="1"/>
</dbReference>
<dbReference type="PROSITE" id="PS51190">
    <property type="entry name" value="FATC"/>
    <property type="match status" value="1"/>
</dbReference>
<feature type="compositionally biased region" description="Gly residues" evidence="21">
    <location>
        <begin position="2864"/>
        <end position="2875"/>
    </location>
</feature>
<keyword evidence="16 20" id="KW-0539">Nucleus</keyword>
<feature type="compositionally biased region" description="Basic and acidic residues" evidence="21">
    <location>
        <begin position="30"/>
        <end position="49"/>
    </location>
</feature>
<evidence type="ECO:0000313" key="26">
    <source>
        <dbReference type="Proteomes" id="UP000070501"/>
    </source>
</evidence>
<keyword evidence="7 20" id="KW-0158">Chromosome</keyword>
<evidence type="ECO:0000256" key="12">
    <source>
        <dbReference type="ARBA" id="ARBA00022777"/>
    </source>
</evidence>
<dbReference type="Pfam" id="PF00454">
    <property type="entry name" value="PI3_PI4_kinase"/>
    <property type="match status" value="1"/>
</dbReference>
<evidence type="ECO:0000256" key="10">
    <source>
        <dbReference type="ARBA" id="ARBA00022741"/>
    </source>
</evidence>
<dbReference type="STRING" id="196109.A0A136JAU2"/>
<dbReference type="SUPFAM" id="SSF56112">
    <property type="entry name" value="Protein kinase-like (PK-like)"/>
    <property type="match status" value="1"/>
</dbReference>
<keyword evidence="15 20" id="KW-0779">Telomere</keyword>
<keyword evidence="14 20" id="KW-0156">Chromatin regulator</keyword>
<dbReference type="PANTHER" id="PTHR37079">
    <property type="entry name" value="SERINE/THREONINE-PROTEIN KINASE ATM"/>
    <property type="match status" value="1"/>
</dbReference>
<dbReference type="InterPro" id="IPR044107">
    <property type="entry name" value="PIKKc_ATM"/>
</dbReference>
<comment type="function">
    <text evidence="17 20">Serine/threonine protein kinase which activates checkpoint signaling upon genotoxic stresses such as ionizing radiation (IR), ultraviolet light (UV), or DNA replication stalling, thereby acting as a DNA damage sensor. Recognizes the substrate consensus sequence [ST]-Q. Phosphorylates histone H2A to form H2AS128ph (gamma-H2A) at sites of DNA damage, involved in the regulation of DNA damage response mechanism. Required for the control of telomere length and genome stability.</text>
</comment>
<comment type="similarity">
    <text evidence="3 20">Belongs to the PI3/PI4-kinase family. ATM subfamily.</text>
</comment>
<evidence type="ECO:0000256" key="8">
    <source>
        <dbReference type="ARBA" id="ARBA00022527"/>
    </source>
</evidence>
<dbReference type="Gene3D" id="1.10.1070.11">
    <property type="entry name" value="Phosphatidylinositol 3-/4-kinase, catalytic domain"/>
    <property type="match status" value="1"/>
</dbReference>
<feature type="domain" description="PI3K/PI4K catalytic" evidence="22">
    <location>
        <begin position="2564"/>
        <end position="2875"/>
    </location>
</feature>
<dbReference type="CDD" id="cd05171">
    <property type="entry name" value="PIKKc_ATM"/>
    <property type="match status" value="1"/>
</dbReference>
<keyword evidence="11 20" id="KW-0227">DNA damage</keyword>
<organism evidence="25 26">
    <name type="scientific">Microdochium bolleyi</name>
    <dbReference type="NCBI Taxonomy" id="196109"/>
    <lineage>
        <taxon>Eukaryota</taxon>
        <taxon>Fungi</taxon>
        <taxon>Dikarya</taxon>
        <taxon>Ascomycota</taxon>
        <taxon>Pezizomycotina</taxon>
        <taxon>Sordariomycetes</taxon>
        <taxon>Xylariomycetidae</taxon>
        <taxon>Xylariales</taxon>
        <taxon>Microdochiaceae</taxon>
        <taxon>Microdochium</taxon>
    </lineage>
</organism>
<evidence type="ECO:0000256" key="7">
    <source>
        <dbReference type="ARBA" id="ARBA00022454"/>
    </source>
</evidence>
<keyword evidence="26" id="KW-1185">Reference proteome</keyword>
<dbReference type="InterPro" id="IPR038980">
    <property type="entry name" value="ATM_plant"/>
</dbReference>
<feature type="region of interest" description="Disordered" evidence="21">
    <location>
        <begin position="845"/>
        <end position="888"/>
    </location>
</feature>
<dbReference type="GO" id="GO:0006281">
    <property type="term" value="P:DNA repair"/>
    <property type="evidence" value="ECO:0007669"/>
    <property type="project" value="InterPro"/>
</dbReference>
<dbReference type="InterPro" id="IPR000403">
    <property type="entry name" value="PI3/4_kinase_cat_dom"/>
</dbReference>
<dbReference type="SMART" id="SM01343">
    <property type="entry name" value="FATC"/>
    <property type="match status" value="1"/>
</dbReference>
<comment type="catalytic activity">
    <reaction evidence="19">
        <text>L-seryl-[protein] + ATP = O-phospho-L-seryl-[protein] + ADP + H(+)</text>
        <dbReference type="Rhea" id="RHEA:17989"/>
        <dbReference type="Rhea" id="RHEA-COMP:9863"/>
        <dbReference type="Rhea" id="RHEA-COMP:11604"/>
        <dbReference type="ChEBI" id="CHEBI:15378"/>
        <dbReference type="ChEBI" id="CHEBI:29999"/>
        <dbReference type="ChEBI" id="CHEBI:30616"/>
        <dbReference type="ChEBI" id="CHEBI:83421"/>
        <dbReference type="ChEBI" id="CHEBI:456216"/>
        <dbReference type="EC" id="2.7.11.1"/>
    </reaction>
</comment>
<name>A0A136JAU2_9PEZI</name>
<comment type="catalytic activity">
    <reaction evidence="18 20">
        <text>L-threonyl-[protein] + ATP = O-phospho-L-threonyl-[protein] + ADP + H(+)</text>
        <dbReference type="Rhea" id="RHEA:46608"/>
        <dbReference type="Rhea" id="RHEA-COMP:11060"/>
        <dbReference type="Rhea" id="RHEA-COMP:11605"/>
        <dbReference type="ChEBI" id="CHEBI:15378"/>
        <dbReference type="ChEBI" id="CHEBI:30013"/>
        <dbReference type="ChEBI" id="CHEBI:30616"/>
        <dbReference type="ChEBI" id="CHEBI:61977"/>
        <dbReference type="ChEBI" id="CHEBI:456216"/>
        <dbReference type="EC" id="2.7.11.1"/>
    </reaction>
</comment>
<evidence type="ECO:0000256" key="17">
    <source>
        <dbReference type="ARBA" id="ARBA00025079"/>
    </source>
</evidence>
<evidence type="ECO:0000256" key="15">
    <source>
        <dbReference type="ARBA" id="ARBA00022895"/>
    </source>
</evidence>
<evidence type="ECO:0000256" key="20">
    <source>
        <dbReference type="RuleBase" id="RU365027"/>
    </source>
</evidence>
<dbReference type="PROSITE" id="PS00915">
    <property type="entry name" value="PI3_4_KINASE_1"/>
    <property type="match status" value="1"/>
</dbReference>
<keyword evidence="8 20" id="KW-0723">Serine/threonine-protein kinase</keyword>
<dbReference type="PROSITE" id="PS51189">
    <property type="entry name" value="FAT"/>
    <property type="match status" value="1"/>
</dbReference>
<dbReference type="InterPro" id="IPR018936">
    <property type="entry name" value="PI3/4_kinase_CS"/>
</dbReference>
<evidence type="ECO:0000256" key="9">
    <source>
        <dbReference type="ARBA" id="ARBA00022679"/>
    </source>
</evidence>
<proteinExistence type="inferred from homology"/>
<dbReference type="InParanoid" id="A0A136JAU2"/>
<evidence type="ECO:0000256" key="18">
    <source>
        <dbReference type="ARBA" id="ARBA00047899"/>
    </source>
</evidence>
<dbReference type="InterPro" id="IPR021668">
    <property type="entry name" value="TAN"/>
</dbReference>
<accession>A0A136JAU2</accession>
<dbReference type="SMART" id="SM00146">
    <property type="entry name" value="PI3Kc"/>
    <property type="match status" value="1"/>
</dbReference>
<evidence type="ECO:0000256" key="4">
    <source>
        <dbReference type="ARBA" id="ARBA00011370"/>
    </source>
</evidence>
<dbReference type="GO" id="GO:0035556">
    <property type="term" value="P:intracellular signal transduction"/>
    <property type="evidence" value="ECO:0007669"/>
    <property type="project" value="UniProtKB-ARBA"/>
</dbReference>
<gene>
    <name evidence="25" type="ORF">Micbo1qcDRAFT_220843</name>
</gene>
<dbReference type="GO" id="GO:0006325">
    <property type="term" value="P:chromatin organization"/>
    <property type="evidence" value="ECO:0007669"/>
    <property type="project" value="UniProtKB-KW"/>
</dbReference>
<dbReference type="FunFam" id="3.30.1010.10:FF:000019">
    <property type="entry name" value="Serine/threonine-protein kinase Tel1"/>
    <property type="match status" value="1"/>
</dbReference>
<evidence type="ECO:0000256" key="21">
    <source>
        <dbReference type="SAM" id="MobiDB-lite"/>
    </source>
</evidence>
<dbReference type="EC" id="2.7.11.1" evidence="5 20"/>
<dbReference type="EMBL" id="KQ964247">
    <property type="protein sequence ID" value="KXJ94255.1"/>
    <property type="molecule type" value="Genomic_DNA"/>
</dbReference>
<dbReference type="PROSITE" id="PS00916">
    <property type="entry name" value="PI3_4_KINASE_2"/>
    <property type="match status" value="1"/>
</dbReference>
<dbReference type="PROSITE" id="PS50290">
    <property type="entry name" value="PI3_4_KINASE_3"/>
    <property type="match status" value="1"/>
</dbReference>
<dbReference type="Pfam" id="PF02260">
    <property type="entry name" value="FATC"/>
    <property type="match status" value="1"/>
</dbReference>
<feature type="region of interest" description="Disordered" evidence="21">
    <location>
        <begin position="1"/>
        <end position="55"/>
    </location>
</feature>
<sequence length="2930" mass="325578">MYGPLGIGDGFISPQRRHSRTLQQHAQQVDIRDTGDDAHAVPGSRDHSALKNSSSKARATGLKDFIYIFKKSPASSFDQLADKDYHSLTEVLFQFAVSEKHTYYRSKSTNSTTAATSASRLSDCAEALRLALEYGAPKLKRKTLLAIVDHIVQTLPGPDGNYVVPLFADYIKSLATILACPTNVELLSTFDSEGWFTSVDFVVQVIEQDLQGSNIDSASARGSPAPGSGFTASLVTSTSRSAIGAAKRSNTGANLTTTQALAQCLLFLSQAPNAPVLERGQAMAYAAVQILQKRSFALSQMQPFAFATINQILSCASTDDIELANTLAADVLPLVISWWRAKTAAKDALLISVRVEMLNALSHLEPHLEYLVTRSPEAILLSQIDDLADVLWDEYSHRDADTLLQLDHLAFHQASPVTNQDPFSLGWFGLRPFIVDIESRWALVQTLAMLESLSKRSAATSYIAALSEEQPRKKQRTFSGFSRLRHRLQGPDRLLQHVALQVMPFFVSRQTLSVDEVYDLLSLLVGLLGHKDIQLSSWAMISCASLTYHPEACNQAVALLWRHAWQLTIRVLGMAATSRASSVLINSMLVNNIMEYSEIITDISSIVDASETNGPAVVVDSTLMLMSTLLQTLNHQMPNSSHNTCSRIIRWTFLRWDPADDIYISNSSKHSSPLAIYNLLASASGLTQFSNPDAFAVYSGSIGECVNGVKQRASLTSYILLLGDEEMSHHRSRKLEATIVPPNHSTNILTSHASRKLITELLYPKIDEIQQFCNNWSAQRDQNNVAVYITSDRLQNRESLQQCILGIVRPYLPSLTVEQMDKLNHEWSQLHRLLAEVSAALAASPNSSNSLRRGEENDMDIDDDFEGGRRESRKTSQQSEAPRRESALATSVNAFHADTLQRLRLVEILFQDKTQIGLVPTSFLTEFLARGDNDLLLCRNLVRDIVDSDLIVNPDDAYGILERLALLIGRPANSGCEVALDTCLDVMHGLMPMWSDGSQDLSALASDLYSFFLSKALEGNLLSHNGQKRFAKLLFRLTQLHDKFPEENGLEPTTTSLLNLMRSANIPVRFYIGEGLPALFGRFILKVHDEVFIDVLDSLPNDIASFEGISVRLFVLSALAKTWPTLLRRCVYHIFETPGNIPRSKPHATYCLRKISQNLGLKDPQELFDLFAPQLLYTWLENDTFDVIPFEIFGFDTLDDLLKRAQAEILALMVMRGQDDAVVDFATNLGVAVDQLFHQNFSKIIAYSMAHDISVPRAENGQSGEIRVRKVLGREKFLENIYVNFADIVTVFFFLMDQEDPIERAWAKDEQLTYAAAAMSDIRACGHSDVILAANQQPTYRAKYLNREMALLCSRTEYEMHAFWTPALVVKVARRLLDSTHVALGPLHACAVLRKIRVLVCLAGPHALGAYPLMMLLHCIRPFVVEPESADDALGLSRYLLEKGSASLMETPSFLAGYSLSILASLRVFLESTQSSTTQESQFKATMNKAQQFHAWFKRYLDQYESPLLQTESQKDSFKTITQSAAQIRSSGNAEKNTAESRLLLQILHDMDTRTALLDESSRTLALALLCGKFRVPSTIDVDVVGDDLEAGKISQAVWRSCHSPVLSDDFLAWAGRVIGRSFAASGHVSEGILKESTLSRCAKLSSGDYDSELALINLVQSLTTDSNSKTAGLAESALRLIVSEAASEGDHHLTAACQKMVSGQLMAASSWSPYRSPPSDSLAATTINEESIYSPDAFEAVSWSQNLAVHLAASVPGDILLSSLPALLHNVRSFALQALPFLLHLVLFHEKDKHNTARKKISAAAKHWFRQTSVVALENTNTLLNAILYLRTQKIPGETSIAGRTQWLEIDLSLASAAAAKSGMSKTALLLAEISSSESAASRSSRRSSAARVQDNTELLLDVFENIDDPDAYYGLSQASTLDSVLARIEYEKDGNKSLAFRGAQFDSNLRRDIAASRLDSHSLVGTLNNLGLPGIAHSLLQTQPNLDSSSNTVDSTFSTARRLEMWDLPAPESTSSPSVVLYKAYQGCYKADTFERARGAVYAGLSETVRIATREDVRAVNVRECLRVLATLTELDDALNGKEPANSERLLKDFETRAQWMKSGRYEDVSQILSCRQTTLSMLSQTAQLRGLAGIQHSDMRLTEFKSMVLSSGVYRYHQATQESLNIAVSLTSLVRPSEELGLFLDSAARVETASSLWDHGEMIPSIRMLQAVDEDRALEKQSIVVSRPDLLAKIGDQISIARLEKPENIQKNYLQPALKELKGQTDGKEAGKVYHQFARFCDEQLQNPDGLEDLARLQNLRRGKNDEVAQLKDLISGTKESQLKHRYQNHLAKARQWLELDELELRRVEQSRAEFVKRSLESYLWSLMASDEYNDDALRFSALWLERSGEQSTNDTVYKHITKVPTRKFAPLMNQLTSRLLDNDSLFQKLLADLVYRICVDHPYHGMYQIWSGTKTRTNDKDDFAKSRQSATDKISRRLGKTETSSTIWTAIDKTSKYYHNLATERDASRYKAGHKVAIADSTAGKTLGQALAKWRIPPPTAQVELLASRDYSHLPYIVKLESHMSIASGVSAPKIITAVGSNGQRFKQLVKGGNDDLRQDAIMEQVFASVSAVLKKHRATQQRNLGIRTYKVLPLTSVSGLIEFVSNTIPLHEYLMPAHERYYPKDLKGSHCRKEINNVSNKSNEVRVATYKKVTERFHPVMRYFFMENFVDPDEWFAKRTAYTRTTAAISILGHVLGLGDRHGHNILLDSKTGEVVHIDLGVAFEMGRVLPVPELVPFRMTRDIVDGMGITKTEGVFRRCCEFTLDALREESYSIMTILDVLRYDPLYSWSISPVRMAKLQDTRQADGADEDESEIEARGGGGKKNGGAGTSLVNEPSEADRALEVVRKKLSKTLSVTATVNELINQATDEKNLAVLYSGWAAYA</sequence>
<dbReference type="GO" id="GO:0000781">
    <property type="term" value="C:chromosome, telomeric region"/>
    <property type="evidence" value="ECO:0007669"/>
    <property type="project" value="UniProtKB-SubCell"/>
</dbReference>
<evidence type="ECO:0000256" key="6">
    <source>
        <dbReference type="ARBA" id="ARBA00014619"/>
    </source>
</evidence>
<comment type="subcellular location">
    <subcellularLocation>
        <location evidence="2 20">Chromosome</location>
        <location evidence="2 20">Telomere</location>
    </subcellularLocation>
    <subcellularLocation>
        <location evidence="1 20">Nucleus</location>
    </subcellularLocation>
</comment>
<keyword evidence="9 20" id="KW-0808">Transferase</keyword>
<dbReference type="InterPro" id="IPR014009">
    <property type="entry name" value="PIK_FAT"/>
</dbReference>
<feature type="region of interest" description="Disordered" evidence="21">
    <location>
        <begin position="2848"/>
        <end position="2882"/>
    </location>
</feature>
<dbReference type="InterPro" id="IPR003152">
    <property type="entry name" value="FATC_dom"/>
</dbReference>
<dbReference type="GO" id="GO:0005634">
    <property type="term" value="C:nucleus"/>
    <property type="evidence" value="ECO:0007669"/>
    <property type="project" value="UniProtKB-SubCell"/>
</dbReference>
<dbReference type="Proteomes" id="UP000070501">
    <property type="component" value="Unassembled WGS sequence"/>
</dbReference>
<evidence type="ECO:0000259" key="24">
    <source>
        <dbReference type="PROSITE" id="PS51190"/>
    </source>
</evidence>
<evidence type="ECO:0000313" key="25">
    <source>
        <dbReference type="EMBL" id="KXJ94255.1"/>
    </source>
</evidence>
<evidence type="ECO:0000256" key="13">
    <source>
        <dbReference type="ARBA" id="ARBA00022840"/>
    </source>
</evidence>
<dbReference type="OrthoDB" id="381190at2759"/>